<dbReference type="AlphaFoldDB" id="A0ABD5SHP9"/>
<dbReference type="InterPro" id="IPR016181">
    <property type="entry name" value="Acyl_CoA_acyltransferase"/>
</dbReference>
<keyword evidence="1 5" id="KW-0808">Transferase</keyword>
<accession>A0ABD5SHP9</accession>
<dbReference type="CDD" id="cd04301">
    <property type="entry name" value="NAT_SF"/>
    <property type="match status" value="1"/>
</dbReference>
<dbReference type="GO" id="GO:0016746">
    <property type="term" value="F:acyltransferase activity"/>
    <property type="evidence" value="ECO:0007669"/>
    <property type="project" value="UniProtKB-KW"/>
</dbReference>
<evidence type="ECO:0000313" key="6">
    <source>
        <dbReference type="Proteomes" id="UP001596442"/>
    </source>
</evidence>
<dbReference type="Gene3D" id="3.40.630.30">
    <property type="match status" value="1"/>
</dbReference>
<evidence type="ECO:0000259" key="4">
    <source>
        <dbReference type="PROSITE" id="PS51186"/>
    </source>
</evidence>
<comment type="caution">
    <text evidence="5">The sequence shown here is derived from an EMBL/GenBank/DDBJ whole genome shotgun (WGS) entry which is preliminary data.</text>
</comment>
<organism evidence="5 6">
    <name type="scientific">Halorubrum tibetense</name>
    <dbReference type="NCBI Taxonomy" id="175631"/>
    <lineage>
        <taxon>Archaea</taxon>
        <taxon>Methanobacteriati</taxon>
        <taxon>Methanobacteriota</taxon>
        <taxon>Stenosarchaea group</taxon>
        <taxon>Halobacteria</taxon>
        <taxon>Halobacteriales</taxon>
        <taxon>Haloferacaceae</taxon>
        <taxon>Halorubrum</taxon>
    </lineage>
</organism>
<dbReference type="PROSITE" id="PS51186">
    <property type="entry name" value="GNAT"/>
    <property type="match status" value="1"/>
</dbReference>
<name>A0ABD5SHP9_9EURY</name>
<dbReference type="EC" id="2.3.1.-" evidence="5"/>
<evidence type="ECO:0000313" key="5">
    <source>
        <dbReference type="EMBL" id="MFC6755053.1"/>
    </source>
</evidence>
<sequence>HGSTLLARANRPAVREWVARSTVTGELLVARSTERDGTTAAGSDADVGSERVVGFVGFTLERDGYERDHTRGVVSNLYVRPGHRGEGIGGALLAAAEDALVEAGADAVALEALVDNERARAFYAEHGYEPNRVELWKSLDGGGETDERDGSTDDE</sequence>
<feature type="domain" description="N-acetyltransferase" evidence="4">
    <location>
        <begin position="1"/>
        <end position="149"/>
    </location>
</feature>
<feature type="region of interest" description="Disordered" evidence="3">
    <location>
        <begin position="135"/>
        <end position="155"/>
    </location>
</feature>
<proteinExistence type="predicted"/>
<dbReference type="InterPro" id="IPR050832">
    <property type="entry name" value="Bact_Acetyltransf"/>
</dbReference>
<gene>
    <name evidence="5" type="ORF">ACFQEU_16525</name>
</gene>
<keyword evidence="2 5" id="KW-0012">Acyltransferase</keyword>
<keyword evidence="6" id="KW-1185">Reference proteome</keyword>
<reference evidence="5 6" key="1">
    <citation type="journal article" date="2019" name="Int. J. Syst. Evol. Microbiol.">
        <title>The Global Catalogue of Microorganisms (GCM) 10K type strain sequencing project: providing services to taxonomists for standard genome sequencing and annotation.</title>
        <authorList>
            <consortium name="The Broad Institute Genomics Platform"/>
            <consortium name="The Broad Institute Genome Sequencing Center for Infectious Disease"/>
            <person name="Wu L."/>
            <person name="Ma J."/>
        </authorList>
    </citation>
    <scope>NUCLEOTIDE SEQUENCE [LARGE SCALE GENOMIC DNA]</scope>
    <source>
        <strain evidence="5 6">CGMCC 1.3239</strain>
    </source>
</reference>
<dbReference type="Proteomes" id="UP001596442">
    <property type="component" value="Unassembled WGS sequence"/>
</dbReference>
<feature type="non-terminal residue" evidence="5">
    <location>
        <position position="1"/>
    </location>
</feature>
<dbReference type="EMBL" id="JBHSWW010000502">
    <property type="protein sequence ID" value="MFC6755053.1"/>
    <property type="molecule type" value="Genomic_DNA"/>
</dbReference>
<evidence type="ECO:0000256" key="1">
    <source>
        <dbReference type="ARBA" id="ARBA00022679"/>
    </source>
</evidence>
<dbReference type="Pfam" id="PF00583">
    <property type="entry name" value="Acetyltransf_1"/>
    <property type="match status" value="1"/>
</dbReference>
<evidence type="ECO:0000256" key="3">
    <source>
        <dbReference type="SAM" id="MobiDB-lite"/>
    </source>
</evidence>
<protein>
    <submittedName>
        <fullName evidence="5">GNAT family N-acetyltransferase</fullName>
        <ecNumber evidence="5">2.3.1.-</ecNumber>
    </submittedName>
</protein>
<evidence type="ECO:0000256" key="2">
    <source>
        <dbReference type="ARBA" id="ARBA00023315"/>
    </source>
</evidence>
<dbReference type="PANTHER" id="PTHR43877">
    <property type="entry name" value="AMINOALKYLPHOSPHONATE N-ACETYLTRANSFERASE-RELATED-RELATED"/>
    <property type="match status" value="1"/>
</dbReference>
<dbReference type="SUPFAM" id="SSF55729">
    <property type="entry name" value="Acyl-CoA N-acyltransferases (Nat)"/>
    <property type="match status" value="1"/>
</dbReference>
<dbReference type="RefSeq" id="WP_379783919.1">
    <property type="nucleotide sequence ID" value="NZ_JBHSWW010000502.1"/>
</dbReference>
<dbReference type="InterPro" id="IPR000182">
    <property type="entry name" value="GNAT_dom"/>
</dbReference>